<dbReference type="PATRIC" id="fig|1121939.11.peg.1806"/>
<dbReference type="Gene3D" id="3.40.50.620">
    <property type="entry name" value="HUPs"/>
    <property type="match status" value="1"/>
</dbReference>
<evidence type="ECO:0000313" key="9">
    <source>
        <dbReference type="EMBL" id="EPC02892.1"/>
    </source>
</evidence>
<gene>
    <name evidence="9" type="ORF">L861_24085</name>
</gene>
<dbReference type="GO" id="GO:0004825">
    <property type="term" value="F:methionine-tRNA ligase activity"/>
    <property type="evidence" value="ECO:0007669"/>
    <property type="project" value="UniProtKB-EC"/>
</dbReference>
<evidence type="ECO:0000256" key="6">
    <source>
        <dbReference type="ARBA" id="ARBA00047364"/>
    </source>
</evidence>
<sequence length="521" mass="59146">MPAITRYVITLPPPTPNGGLHLGHLSGPFLAGDILAKAAWLQGEESFVTCYSDVNQSYVRVTAERQGVGPHVLAAQWTDRIGRTLERLDISVNDYYAPDEEANGFVRKLFLRLYEEKVLVEKPYPFFRDRSTGKLLDEASVSGYCPYCLAACKCGICEACGNLTSALNLLDPRNTNSGSQDLEVEWVEVMVVELERFRSHIVRFYDQAKHFRQRYLWLVDDALKGPLPDFPVSVPSSWGIPVGLPQFEGQMFNPWPEIMAQLIHSYQRAERLQPSNVPTSYINFFGFDNSYFYAILHVALLSQIDNGKWLPKFTMINEFYNLDHAKFSTSGGHVIWADDSVERYSSDELRFYAALNCPGFEKSNYNEQAMVAVLDKSLHQLWHRVAEKFNAALDGVNQAQRFDICDDSTRQLAASAERTILRSMSEERFHVRQAAEDCLHLLEWINHALDQAQTELADVVHLLTTFARCCYPLMPKSCNLLHKALRGAEVGHEKQVGEGRPQLLDNELFRLKVVNCEVSHA</sequence>
<dbReference type="OrthoDB" id="9810191at2"/>
<evidence type="ECO:0000256" key="3">
    <source>
        <dbReference type="ARBA" id="ARBA00022840"/>
    </source>
</evidence>
<dbReference type="PROSITE" id="PS00178">
    <property type="entry name" value="AA_TRNA_LIGASE_I"/>
    <property type="match status" value="1"/>
</dbReference>
<dbReference type="InterPro" id="IPR015413">
    <property type="entry name" value="Methionyl/Leucyl_tRNA_Synth"/>
</dbReference>
<dbReference type="PANTHER" id="PTHR45765:SF1">
    <property type="entry name" value="METHIONINE--TRNA LIGASE, CYTOPLASMIC"/>
    <property type="match status" value="1"/>
</dbReference>
<evidence type="ECO:0000256" key="7">
    <source>
        <dbReference type="RuleBase" id="RU363039"/>
    </source>
</evidence>
<dbReference type="STRING" id="1121939.L861_24085"/>
<evidence type="ECO:0000313" key="10">
    <source>
        <dbReference type="Proteomes" id="UP000014463"/>
    </source>
</evidence>
<dbReference type="GO" id="GO:0006431">
    <property type="term" value="P:methionyl-tRNA aminoacylation"/>
    <property type="evidence" value="ECO:0007669"/>
    <property type="project" value="TreeGrafter"/>
</dbReference>
<dbReference type="AlphaFoldDB" id="S2KLA4"/>
<evidence type="ECO:0000256" key="2">
    <source>
        <dbReference type="ARBA" id="ARBA00022741"/>
    </source>
</evidence>
<keyword evidence="10" id="KW-1185">Reference proteome</keyword>
<evidence type="ECO:0000256" key="5">
    <source>
        <dbReference type="ARBA" id="ARBA00023146"/>
    </source>
</evidence>
<dbReference type="InterPro" id="IPR014729">
    <property type="entry name" value="Rossmann-like_a/b/a_fold"/>
</dbReference>
<feature type="domain" description="Methionyl/Leucyl tRNA synthetase" evidence="8">
    <location>
        <begin position="7"/>
        <end position="380"/>
    </location>
</feature>
<comment type="catalytic activity">
    <reaction evidence="6">
        <text>tRNA(Met) + L-methionine + ATP = L-methionyl-tRNA(Met) + AMP + diphosphate</text>
        <dbReference type="Rhea" id="RHEA:13481"/>
        <dbReference type="Rhea" id="RHEA-COMP:9667"/>
        <dbReference type="Rhea" id="RHEA-COMP:9698"/>
        <dbReference type="ChEBI" id="CHEBI:30616"/>
        <dbReference type="ChEBI" id="CHEBI:33019"/>
        <dbReference type="ChEBI" id="CHEBI:57844"/>
        <dbReference type="ChEBI" id="CHEBI:78442"/>
        <dbReference type="ChEBI" id="CHEBI:78530"/>
        <dbReference type="ChEBI" id="CHEBI:456215"/>
        <dbReference type="EC" id="6.1.1.10"/>
    </reaction>
</comment>
<comment type="caution">
    <text evidence="9">The sequence shown here is derived from an EMBL/GenBank/DDBJ whole genome shotgun (WGS) entry which is preliminary data.</text>
</comment>
<name>S2KLA4_LITA3</name>
<dbReference type="eggNOG" id="COG0143">
    <property type="taxonomic scope" value="Bacteria"/>
</dbReference>
<evidence type="ECO:0000256" key="1">
    <source>
        <dbReference type="ARBA" id="ARBA00022598"/>
    </source>
</evidence>
<protein>
    <recommendedName>
        <fullName evidence="8">Methionyl/Leucyl tRNA synthetase domain-containing protein</fullName>
    </recommendedName>
</protein>
<dbReference type="Proteomes" id="UP000014463">
    <property type="component" value="Unassembled WGS sequence"/>
</dbReference>
<dbReference type="InterPro" id="IPR001412">
    <property type="entry name" value="aa-tRNA-synth_I_CS"/>
</dbReference>
<proteinExistence type="inferred from homology"/>
<organism evidence="9 10">
    <name type="scientific">Litchfieldella anticariensis (strain DSM 16096 / CECT 5854 / CIP 108499 / LMG 22089 / FP35)</name>
    <name type="common">Halomonas anticariensis</name>
    <dbReference type="NCBI Taxonomy" id="1121939"/>
    <lineage>
        <taxon>Bacteria</taxon>
        <taxon>Pseudomonadati</taxon>
        <taxon>Pseudomonadota</taxon>
        <taxon>Gammaproteobacteria</taxon>
        <taxon>Oceanospirillales</taxon>
        <taxon>Halomonadaceae</taxon>
        <taxon>Litchfieldella</taxon>
    </lineage>
</organism>
<keyword evidence="5 7" id="KW-0030">Aminoacyl-tRNA synthetase</keyword>
<dbReference type="RefSeq" id="WP_016416310.1">
    <property type="nucleotide sequence ID" value="NZ_AUAB01000015.1"/>
</dbReference>
<dbReference type="InterPro" id="IPR023458">
    <property type="entry name" value="Met-tRNA_ligase_1"/>
</dbReference>
<dbReference type="Pfam" id="PF09334">
    <property type="entry name" value="tRNA-synt_1g"/>
    <property type="match status" value="1"/>
</dbReference>
<dbReference type="GO" id="GO:0005829">
    <property type="term" value="C:cytosol"/>
    <property type="evidence" value="ECO:0007669"/>
    <property type="project" value="TreeGrafter"/>
</dbReference>
<evidence type="ECO:0000259" key="8">
    <source>
        <dbReference type="Pfam" id="PF09334"/>
    </source>
</evidence>
<dbReference type="Gene3D" id="2.20.28.20">
    <property type="entry name" value="Methionyl-tRNA synthetase, Zn-domain"/>
    <property type="match status" value="1"/>
</dbReference>
<reference evidence="9 10" key="1">
    <citation type="journal article" date="2013" name="Genome Announc.">
        <title>Draft genome sequence of the moderately halophilic gammaproteobacterium Halomonas anticariensis FP35.</title>
        <authorList>
            <person name="Tahrioui A."/>
            <person name="Quesada E."/>
            <person name="Llamas I."/>
        </authorList>
    </citation>
    <scope>NUCLEOTIDE SEQUENCE [LARGE SCALE GENOMIC DNA]</scope>
    <source>
        <strain evidence="10">DSM 16096 / CECT 5854 / LMG 22089 / FP35</strain>
    </source>
</reference>
<evidence type="ECO:0000256" key="4">
    <source>
        <dbReference type="ARBA" id="ARBA00022917"/>
    </source>
</evidence>
<dbReference type="GO" id="GO:0005524">
    <property type="term" value="F:ATP binding"/>
    <property type="evidence" value="ECO:0007669"/>
    <property type="project" value="UniProtKB-KW"/>
</dbReference>
<comment type="similarity">
    <text evidence="7">Belongs to the class-I aminoacyl-tRNA synthetase family.</text>
</comment>
<dbReference type="InterPro" id="IPR029038">
    <property type="entry name" value="MetRS_Zn"/>
</dbReference>
<keyword evidence="4 7" id="KW-0648">Protein biosynthesis</keyword>
<dbReference type="EMBL" id="ASTJ01000023">
    <property type="protein sequence ID" value="EPC02892.1"/>
    <property type="molecule type" value="Genomic_DNA"/>
</dbReference>
<accession>S2KLA4</accession>
<keyword evidence="3 7" id="KW-0067">ATP-binding</keyword>
<keyword evidence="2 7" id="KW-0547">Nucleotide-binding</keyword>
<keyword evidence="1 7" id="KW-0436">Ligase</keyword>
<dbReference type="SUPFAM" id="SSF52374">
    <property type="entry name" value="Nucleotidylyl transferase"/>
    <property type="match status" value="1"/>
</dbReference>
<dbReference type="PANTHER" id="PTHR45765">
    <property type="entry name" value="METHIONINE--TRNA LIGASE"/>
    <property type="match status" value="1"/>
</dbReference>